<dbReference type="PANTHER" id="PTHR35024:SF4">
    <property type="entry name" value="POLYMER-FORMING CYTOSKELETAL PROTEIN"/>
    <property type="match status" value="1"/>
</dbReference>
<dbReference type="EMBL" id="UINC01001718">
    <property type="protein sequence ID" value="SUZ87317.1"/>
    <property type="molecule type" value="Genomic_DNA"/>
</dbReference>
<protein>
    <recommendedName>
        <fullName evidence="2">Polymer-forming cytoskeletal protein</fullName>
    </recommendedName>
</protein>
<sequence length="123" mass="13042">MPSQNSISDKTIGFLGEDLFVEGTIHSQKKIVVSGTIDGSVLGDREIVVSETGHVNGTVEGKVVLIAGKVDGDLLVQERLEVNSTANVKGEVRVPSGQLLIQEGAQLEAQCNILYENHSGNQS</sequence>
<accession>A0A381RBV0</accession>
<dbReference type="AlphaFoldDB" id="A0A381RBV0"/>
<evidence type="ECO:0000313" key="1">
    <source>
        <dbReference type="EMBL" id="SUZ87317.1"/>
    </source>
</evidence>
<gene>
    <name evidence="1" type="ORF">METZ01_LOCUS40171</name>
</gene>
<reference evidence="1" key="1">
    <citation type="submission" date="2018-05" db="EMBL/GenBank/DDBJ databases">
        <authorList>
            <person name="Lanie J.A."/>
            <person name="Ng W.-L."/>
            <person name="Kazmierczak K.M."/>
            <person name="Andrzejewski T.M."/>
            <person name="Davidsen T.M."/>
            <person name="Wayne K.J."/>
            <person name="Tettelin H."/>
            <person name="Glass J.I."/>
            <person name="Rusch D."/>
            <person name="Podicherti R."/>
            <person name="Tsui H.-C.T."/>
            <person name="Winkler M.E."/>
        </authorList>
    </citation>
    <scope>NUCLEOTIDE SEQUENCE</scope>
</reference>
<dbReference type="Pfam" id="PF04519">
    <property type="entry name" value="Bactofilin"/>
    <property type="match status" value="1"/>
</dbReference>
<organism evidence="1">
    <name type="scientific">marine metagenome</name>
    <dbReference type="NCBI Taxonomy" id="408172"/>
    <lineage>
        <taxon>unclassified sequences</taxon>
        <taxon>metagenomes</taxon>
        <taxon>ecological metagenomes</taxon>
    </lineage>
</organism>
<evidence type="ECO:0008006" key="2">
    <source>
        <dbReference type="Google" id="ProtNLM"/>
    </source>
</evidence>
<dbReference type="PANTHER" id="PTHR35024">
    <property type="entry name" value="HYPOTHETICAL CYTOSOLIC PROTEIN"/>
    <property type="match status" value="1"/>
</dbReference>
<proteinExistence type="predicted"/>
<dbReference type="InterPro" id="IPR007607">
    <property type="entry name" value="BacA/B"/>
</dbReference>
<name>A0A381RBV0_9ZZZZ</name>